<dbReference type="GO" id="GO:0045505">
    <property type="term" value="F:dynein intermediate chain binding"/>
    <property type="evidence" value="ECO:0007669"/>
    <property type="project" value="TreeGrafter"/>
</dbReference>
<dbReference type="SMART" id="SM01375">
    <property type="entry name" value="Dynein_light"/>
    <property type="match status" value="1"/>
</dbReference>
<protein>
    <recommendedName>
        <fullName evidence="1">Dynein light chain</fullName>
    </recommendedName>
</protein>
<keyword evidence="1" id="KW-0963">Cytoplasm</keyword>
<dbReference type="GO" id="GO:0005868">
    <property type="term" value="C:cytoplasmic dynein complex"/>
    <property type="evidence" value="ECO:0007669"/>
    <property type="project" value="TreeGrafter"/>
</dbReference>
<comment type="caution">
    <text evidence="2">The sequence shown here is derived from an EMBL/GenBank/DDBJ whole genome shotgun (WGS) entry which is preliminary data.</text>
</comment>
<reference evidence="2" key="1">
    <citation type="submission" date="2020-10" db="EMBL/GenBank/DDBJ databases">
        <authorList>
            <person name="Kikuchi T."/>
        </authorList>
    </citation>
    <scope>NUCLEOTIDE SEQUENCE</scope>
    <source>
        <strain evidence="2">NKZ352</strain>
    </source>
</reference>
<comment type="similarity">
    <text evidence="1">Belongs to the dynein light chain family.</text>
</comment>
<dbReference type="AlphaFoldDB" id="A0A8S1H1S6"/>
<evidence type="ECO:0000313" key="3">
    <source>
        <dbReference type="Proteomes" id="UP000835052"/>
    </source>
</evidence>
<dbReference type="EMBL" id="CAJGYM010000014">
    <property type="protein sequence ID" value="CAD6190236.1"/>
    <property type="molecule type" value="Genomic_DNA"/>
</dbReference>
<comment type="subcellular location">
    <subcellularLocation>
        <location evidence="1">Cytoplasm</location>
        <location evidence="1">Cytoskeleton</location>
    </subcellularLocation>
</comment>
<dbReference type="CDD" id="cd21450">
    <property type="entry name" value="DLC-like_DYNLL1-like"/>
    <property type="match status" value="1"/>
</dbReference>
<evidence type="ECO:0000313" key="2">
    <source>
        <dbReference type="EMBL" id="CAD6190236.1"/>
    </source>
</evidence>
<keyword evidence="1" id="KW-0206">Cytoskeleton</keyword>
<dbReference type="PANTHER" id="PTHR11886">
    <property type="entry name" value="DYNEIN LIGHT CHAIN"/>
    <property type="match status" value="1"/>
</dbReference>
<keyword evidence="3" id="KW-1185">Reference proteome</keyword>
<proteinExistence type="inferred from homology"/>
<dbReference type="GO" id="GO:0007017">
    <property type="term" value="P:microtubule-based process"/>
    <property type="evidence" value="ECO:0007669"/>
    <property type="project" value="InterPro"/>
</dbReference>
<dbReference type="OrthoDB" id="6506078at2759"/>
<keyword evidence="1" id="KW-0243">Dynein</keyword>
<dbReference type="Gene3D" id="3.30.740.10">
    <property type="entry name" value="Protein Inhibitor Of Neuronal Nitric Oxide Synthase"/>
    <property type="match status" value="1"/>
</dbReference>
<evidence type="ECO:0000256" key="1">
    <source>
        <dbReference type="RuleBase" id="RU365010"/>
    </source>
</evidence>
<dbReference type="SUPFAM" id="SSF54648">
    <property type="entry name" value="DLC"/>
    <property type="match status" value="1"/>
</dbReference>
<dbReference type="Pfam" id="PF01221">
    <property type="entry name" value="Dynein_light"/>
    <property type="match status" value="1"/>
</dbReference>
<name>A0A8S1H1S6_9PELO</name>
<gene>
    <name evidence="2" type="ORF">CAUJ_LOCUS6155</name>
</gene>
<dbReference type="InterPro" id="IPR001372">
    <property type="entry name" value="Dynein_light_chain_typ-1/2"/>
</dbReference>
<accession>A0A8S1H1S6</accession>
<dbReference type="InterPro" id="IPR037177">
    <property type="entry name" value="DLC_sf"/>
</dbReference>
<dbReference type="Proteomes" id="UP000835052">
    <property type="component" value="Unassembled WGS sequence"/>
</dbReference>
<organism evidence="2 3">
    <name type="scientific">Caenorhabditis auriculariae</name>
    <dbReference type="NCBI Taxonomy" id="2777116"/>
    <lineage>
        <taxon>Eukaryota</taxon>
        <taxon>Metazoa</taxon>
        <taxon>Ecdysozoa</taxon>
        <taxon>Nematoda</taxon>
        <taxon>Chromadorea</taxon>
        <taxon>Rhabditida</taxon>
        <taxon>Rhabditina</taxon>
        <taxon>Rhabditomorpha</taxon>
        <taxon>Rhabditoidea</taxon>
        <taxon>Rhabditidae</taxon>
        <taxon>Peloderinae</taxon>
        <taxon>Caenorhabditis</taxon>
    </lineage>
</organism>
<keyword evidence="1" id="KW-0493">Microtubule</keyword>
<dbReference type="GO" id="GO:0005874">
    <property type="term" value="C:microtubule"/>
    <property type="evidence" value="ECO:0007669"/>
    <property type="project" value="UniProtKB-KW"/>
</dbReference>
<keyword evidence="1" id="KW-0505">Motor protein</keyword>
<sequence>MSEHFRQEACLAFRAEPSNVTAYKGLKEQKRFKKNHLPGEIGLYAVELTGKAFQLFRTYYEIAQFLKNEFDRKYGGKWHCIVGDRFESLVDPTYPSEHYVCYIHNGVEIELFRTL</sequence>
<dbReference type="PANTHER" id="PTHR11886:SF35">
    <property type="entry name" value="DYNEIN LIGHT CHAIN"/>
    <property type="match status" value="1"/>
</dbReference>